<dbReference type="VEuPathDB" id="TrichDB:TVAG_097900"/>
<reference evidence="3" key="1">
    <citation type="submission" date="2006-10" db="EMBL/GenBank/DDBJ databases">
        <authorList>
            <person name="Amadeo P."/>
            <person name="Zhao Q."/>
            <person name="Wortman J."/>
            <person name="Fraser-Liggett C."/>
            <person name="Carlton J."/>
        </authorList>
    </citation>
    <scope>NUCLEOTIDE SEQUENCE</scope>
    <source>
        <strain evidence="3">G3</strain>
    </source>
</reference>
<dbReference type="SUPFAM" id="SSF117281">
    <property type="entry name" value="Kelch motif"/>
    <property type="match status" value="1"/>
</dbReference>
<dbReference type="VEuPathDB" id="TrichDB:TVAGG3_0964540"/>
<evidence type="ECO:0000256" key="1">
    <source>
        <dbReference type="ARBA" id="ARBA00022441"/>
    </source>
</evidence>
<dbReference type="EMBL" id="DS113289">
    <property type="protein sequence ID" value="EAY13220.1"/>
    <property type="molecule type" value="Genomic_DNA"/>
</dbReference>
<keyword evidence="1" id="KW-0880">Kelch repeat</keyword>
<dbReference type="PANTHER" id="PTHR46647">
    <property type="entry name" value="RAB9 EFFECTOR PROTEIN WITH KELCH MOTIFS"/>
    <property type="match status" value="1"/>
</dbReference>
<evidence type="ECO:0000313" key="3">
    <source>
        <dbReference type="EMBL" id="EAY13220.1"/>
    </source>
</evidence>
<evidence type="ECO:0000256" key="2">
    <source>
        <dbReference type="ARBA" id="ARBA00022737"/>
    </source>
</evidence>
<dbReference type="InterPro" id="IPR015915">
    <property type="entry name" value="Kelch-typ_b-propeller"/>
</dbReference>
<dbReference type="InterPro" id="IPR052124">
    <property type="entry name" value="Rab9_kelch_effector"/>
</dbReference>
<dbReference type="Proteomes" id="UP000001542">
    <property type="component" value="Unassembled WGS sequence"/>
</dbReference>
<dbReference type="RefSeq" id="XP_001325443.1">
    <property type="nucleotide sequence ID" value="XM_001325408.1"/>
</dbReference>
<dbReference type="PANTHER" id="PTHR46647:SF1">
    <property type="entry name" value="RAB9 EFFECTOR PROTEIN WITH KELCH MOTIFS"/>
    <property type="match status" value="1"/>
</dbReference>
<proteinExistence type="predicted"/>
<dbReference type="OrthoDB" id="10251809at2759"/>
<dbReference type="InParanoid" id="A2E2C0"/>
<keyword evidence="2" id="KW-0677">Repeat</keyword>
<dbReference type="Gene3D" id="2.120.10.80">
    <property type="entry name" value="Kelch-type beta propeller"/>
    <property type="match status" value="1"/>
</dbReference>
<evidence type="ECO:0000313" key="4">
    <source>
        <dbReference type="Proteomes" id="UP000001542"/>
    </source>
</evidence>
<gene>
    <name evidence="3" type="ORF">TVAG_097900</name>
</gene>
<dbReference type="KEGG" id="tva:4771194"/>
<dbReference type="eggNOG" id="KOG0379">
    <property type="taxonomic scope" value="Eukaryota"/>
</dbReference>
<dbReference type="STRING" id="5722.A2E2C0"/>
<protein>
    <submittedName>
        <fullName evidence="3">Kelch motif family protein</fullName>
    </submittedName>
</protein>
<dbReference type="AlphaFoldDB" id="A2E2C0"/>
<keyword evidence="4" id="KW-1185">Reference proteome</keyword>
<name>A2E2C0_TRIV3</name>
<reference evidence="3" key="2">
    <citation type="journal article" date="2007" name="Science">
        <title>Draft genome sequence of the sexually transmitted pathogen Trichomonas vaginalis.</title>
        <authorList>
            <person name="Carlton J.M."/>
            <person name="Hirt R.P."/>
            <person name="Silva J.C."/>
            <person name="Delcher A.L."/>
            <person name="Schatz M."/>
            <person name="Zhao Q."/>
            <person name="Wortman J.R."/>
            <person name="Bidwell S.L."/>
            <person name="Alsmark U.C.M."/>
            <person name="Besteiro S."/>
            <person name="Sicheritz-Ponten T."/>
            <person name="Noel C.J."/>
            <person name="Dacks J.B."/>
            <person name="Foster P.G."/>
            <person name="Simillion C."/>
            <person name="Van de Peer Y."/>
            <person name="Miranda-Saavedra D."/>
            <person name="Barton G.J."/>
            <person name="Westrop G.D."/>
            <person name="Mueller S."/>
            <person name="Dessi D."/>
            <person name="Fiori P.L."/>
            <person name="Ren Q."/>
            <person name="Paulsen I."/>
            <person name="Zhang H."/>
            <person name="Bastida-Corcuera F.D."/>
            <person name="Simoes-Barbosa A."/>
            <person name="Brown M.T."/>
            <person name="Hayes R.D."/>
            <person name="Mukherjee M."/>
            <person name="Okumura C.Y."/>
            <person name="Schneider R."/>
            <person name="Smith A.J."/>
            <person name="Vanacova S."/>
            <person name="Villalvazo M."/>
            <person name="Haas B.J."/>
            <person name="Pertea M."/>
            <person name="Feldblyum T.V."/>
            <person name="Utterback T.R."/>
            <person name="Shu C.L."/>
            <person name="Osoegawa K."/>
            <person name="de Jong P.J."/>
            <person name="Hrdy I."/>
            <person name="Horvathova L."/>
            <person name="Zubacova Z."/>
            <person name="Dolezal P."/>
            <person name="Malik S.B."/>
            <person name="Logsdon J.M. Jr."/>
            <person name="Henze K."/>
            <person name="Gupta A."/>
            <person name="Wang C.C."/>
            <person name="Dunne R.L."/>
            <person name="Upcroft J.A."/>
            <person name="Upcroft P."/>
            <person name="White O."/>
            <person name="Salzberg S.L."/>
            <person name="Tang P."/>
            <person name="Chiu C.-H."/>
            <person name="Lee Y.-S."/>
            <person name="Embley T.M."/>
            <person name="Coombs G.H."/>
            <person name="Mottram J.C."/>
            <person name="Tachezy J."/>
            <person name="Fraser-Liggett C.M."/>
            <person name="Johnson P.J."/>
        </authorList>
    </citation>
    <scope>NUCLEOTIDE SEQUENCE [LARGE SCALE GENOMIC DNA]</scope>
    <source>
        <strain evidence="3">G3</strain>
    </source>
</reference>
<sequence length="381" mass="42220">MGAFTSEDIQAYQAHYAMPKRPPGYQSIRTSKKNTISIQQAVRKNAGVWCIRNFDSLTPSPRTGHCSVFGPQFNYVVVCYGNTPTEQLLNDFWYLDLNSNKWTQINVQDADLQPRTGARAVLIGIDLWIFGGTTETAFLNDLHVVNLQTGAVTRPQTTGDAPTARTNHIMAYNKGKIIVYSGSDVTVLSDMYILDVESLHWTQVNLNVGRSGACSAMIDNKLYIYGASQTPGFLVFDFQPNDGYIQKVSGTCPPSTVTNATLVPFDNYLLLIGGETRDDTQGDSQFAPIYVYDIEKSHWDIFNIQPDNVTTLQHDGTVDKNGNFIIPTTSQSTSVYNAITREISIFLGTPGLNPPNQYVIVAANALSSLHMQKDLLSMLYR</sequence>
<dbReference type="SMR" id="A2E2C0"/>
<dbReference type="Pfam" id="PF24681">
    <property type="entry name" value="Kelch_KLHDC2_KLHL20_DRC7"/>
    <property type="match status" value="1"/>
</dbReference>
<organism evidence="3 4">
    <name type="scientific">Trichomonas vaginalis (strain ATCC PRA-98 / G3)</name>
    <dbReference type="NCBI Taxonomy" id="412133"/>
    <lineage>
        <taxon>Eukaryota</taxon>
        <taxon>Metamonada</taxon>
        <taxon>Parabasalia</taxon>
        <taxon>Trichomonadida</taxon>
        <taxon>Trichomonadidae</taxon>
        <taxon>Trichomonas</taxon>
    </lineage>
</organism>
<accession>A2E2C0</accession>